<dbReference type="EMBL" id="CADEAL010000219">
    <property type="protein sequence ID" value="CAB1416596.1"/>
    <property type="molecule type" value="Genomic_DNA"/>
</dbReference>
<dbReference type="AlphaFoldDB" id="A0A9N7Y8H5"/>
<feature type="region of interest" description="Disordered" evidence="1">
    <location>
        <begin position="171"/>
        <end position="201"/>
    </location>
</feature>
<dbReference type="InterPro" id="IPR026500">
    <property type="entry name" value="Dendrin"/>
</dbReference>
<dbReference type="PANTHER" id="PTHR16757">
    <property type="entry name" value="DENDRIN"/>
    <property type="match status" value="1"/>
</dbReference>
<evidence type="ECO:0000256" key="1">
    <source>
        <dbReference type="SAM" id="MobiDB-lite"/>
    </source>
</evidence>
<feature type="compositionally biased region" description="Low complexity" evidence="1">
    <location>
        <begin position="442"/>
        <end position="451"/>
    </location>
</feature>
<proteinExistence type="predicted"/>
<comment type="caution">
    <text evidence="2">The sequence shown here is derived from an EMBL/GenBank/DDBJ whole genome shotgun (WGS) entry which is preliminary data.</text>
</comment>
<evidence type="ECO:0000313" key="2">
    <source>
        <dbReference type="EMBL" id="CAB1416596.1"/>
    </source>
</evidence>
<feature type="region of interest" description="Disordered" evidence="1">
    <location>
        <begin position="385"/>
        <end position="453"/>
    </location>
</feature>
<evidence type="ECO:0000313" key="3">
    <source>
        <dbReference type="Proteomes" id="UP001153269"/>
    </source>
</evidence>
<accession>A0A9N7Y8H5</accession>
<feature type="region of interest" description="Disordered" evidence="1">
    <location>
        <begin position="36"/>
        <end position="64"/>
    </location>
</feature>
<name>A0A9N7Y8H5_PLEPL</name>
<feature type="compositionally biased region" description="Polar residues" evidence="1">
    <location>
        <begin position="396"/>
        <end position="411"/>
    </location>
</feature>
<protein>
    <submittedName>
        <fullName evidence="2">Uncharacterized protein</fullName>
    </submittedName>
</protein>
<dbReference type="PANTHER" id="PTHR16757:SF1">
    <property type="entry name" value="DENDRIN"/>
    <property type="match status" value="1"/>
</dbReference>
<feature type="region of interest" description="Disordered" evidence="1">
    <location>
        <begin position="493"/>
        <end position="529"/>
    </location>
</feature>
<gene>
    <name evidence="2" type="ORF">PLEPLA_LOCUS4387</name>
</gene>
<dbReference type="Pfam" id="PF15498">
    <property type="entry name" value="Dendrin"/>
    <property type="match status" value="1"/>
</dbReference>
<sequence>MLNLGLFLVEIVHITIMTDIRQPILHFTMERSRIKAGSPVTGLSQDQEQEGHQGPGEYHQHEARSREWTAAQRAAREYEGGFLREGWQRRWEPSNPVRYNREVSTKRSDSSYRELEAWAARYSHSLPRRRHREAELRGTSHVLLESSRAPERRSGTDPQVAVLQQVRQSAGIRESGAWDRGGRQQTPTYYPPQAPAPDTSLDSKEKAAYHRRMFSQPPGYIAPPPYNSPHKSSPVIHHCDTGYGQEGKQQHYWSQPTLRQQDACVDVQDKRRVGKEDFKKTDVNEICAELEGLGHRGPGPDAVQSTHMQLLKANSEEVESDDSYNLGECAPVHPINVKVRRLDIQEDTQSEDSKGLLVIDTSCVVVKMELIPSPKKDHVHYLGSTRHAEDSPLDGQPSTSTESNAQLNQDVLPNPLQINDRAEIELESDSEEKKEPDGGGDTSVSSSSISGRETLQGRAERILGIPLHDCITEEQQDATSLLDSCVEKCDEEVEPSPATNDIHGATEQLLQDTKDEERSQDNLEMDHMEDTLHLKGSDEEEDQVQNEDGKHFAGLQEKVSDMSEERDTESQLEIVIKKSQEAEMAEDSLFEQTHEDAISSAPCIYQIFSKPHSP</sequence>
<reference evidence="2" key="1">
    <citation type="submission" date="2020-03" db="EMBL/GenBank/DDBJ databases">
        <authorList>
            <person name="Weist P."/>
        </authorList>
    </citation>
    <scope>NUCLEOTIDE SEQUENCE</scope>
</reference>
<feature type="compositionally biased region" description="Basic and acidic residues" evidence="1">
    <location>
        <begin position="512"/>
        <end position="529"/>
    </location>
</feature>
<organism evidence="2 3">
    <name type="scientific">Pleuronectes platessa</name>
    <name type="common">European plaice</name>
    <dbReference type="NCBI Taxonomy" id="8262"/>
    <lineage>
        <taxon>Eukaryota</taxon>
        <taxon>Metazoa</taxon>
        <taxon>Chordata</taxon>
        <taxon>Craniata</taxon>
        <taxon>Vertebrata</taxon>
        <taxon>Euteleostomi</taxon>
        <taxon>Actinopterygii</taxon>
        <taxon>Neopterygii</taxon>
        <taxon>Teleostei</taxon>
        <taxon>Neoteleostei</taxon>
        <taxon>Acanthomorphata</taxon>
        <taxon>Carangaria</taxon>
        <taxon>Pleuronectiformes</taxon>
        <taxon>Pleuronectoidei</taxon>
        <taxon>Pleuronectidae</taxon>
        <taxon>Pleuronectes</taxon>
    </lineage>
</organism>
<dbReference type="Proteomes" id="UP001153269">
    <property type="component" value="Unassembled WGS sequence"/>
</dbReference>
<keyword evidence="3" id="KW-1185">Reference proteome</keyword>